<reference evidence="2" key="1">
    <citation type="journal article" date="2023" name="Hortic. Res.">
        <title>A chromosome-level phased genome enabling allele-level studies in sweet orange: a case study on citrus Huanglongbing tolerance.</title>
        <authorList>
            <person name="Wu B."/>
            <person name="Yu Q."/>
            <person name="Deng Z."/>
            <person name="Duan Y."/>
            <person name="Luo F."/>
            <person name="Gmitter F. Jr."/>
        </authorList>
    </citation>
    <scope>NUCLEOTIDE SEQUENCE [LARGE SCALE GENOMIC DNA]</scope>
    <source>
        <strain evidence="2">cv. Valencia</strain>
    </source>
</reference>
<comment type="caution">
    <text evidence="1">The sequence shown here is derived from an EMBL/GenBank/DDBJ whole genome shotgun (WGS) entry which is preliminary data.</text>
</comment>
<organism evidence="1 2">
    <name type="scientific">Citrus sinensis</name>
    <name type="common">Sweet orange</name>
    <name type="synonym">Citrus aurantium var. sinensis</name>
    <dbReference type="NCBI Taxonomy" id="2711"/>
    <lineage>
        <taxon>Eukaryota</taxon>
        <taxon>Viridiplantae</taxon>
        <taxon>Streptophyta</taxon>
        <taxon>Embryophyta</taxon>
        <taxon>Tracheophyta</taxon>
        <taxon>Spermatophyta</taxon>
        <taxon>Magnoliopsida</taxon>
        <taxon>eudicotyledons</taxon>
        <taxon>Gunneridae</taxon>
        <taxon>Pentapetalae</taxon>
        <taxon>rosids</taxon>
        <taxon>malvids</taxon>
        <taxon>Sapindales</taxon>
        <taxon>Rutaceae</taxon>
        <taxon>Aurantioideae</taxon>
        <taxon>Citrus</taxon>
    </lineage>
</organism>
<protein>
    <submittedName>
        <fullName evidence="1">Uncharacterized protein</fullName>
    </submittedName>
</protein>
<dbReference type="Proteomes" id="UP000829398">
    <property type="component" value="Chromosome 1"/>
</dbReference>
<evidence type="ECO:0000313" key="2">
    <source>
        <dbReference type="Proteomes" id="UP000829398"/>
    </source>
</evidence>
<gene>
    <name evidence="1" type="ORF">KPL71_001493</name>
</gene>
<sequence>MAKPMPPQVFIILDGARNSMDICLIGLCLFFFFYHVLDWFFIWLRRFDFDPIWSHQTNLCVLEILNRFVQTSEERQRQREQTLNKMTHLVNYKRQETTTSSSSSGCAICLETFADDETCRIFLVCNHIFHLNCIDGWLEINLTCPLCRNCILDA</sequence>
<keyword evidence="2" id="KW-1185">Reference proteome</keyword>
<evidence type="ECO:0000313" key="1">
    <source>
        <dbReference type="EMBL" id="KAH9802687.1"/>
    </source>
</evidence>
<name>A0ACB8NXR8_CITSI</name>
<dbReference type="EMBL" id="CM039170">
    <property type="protein sequence ID" value="KAH9802687.1"/>
    <property type="molecule type" value="Genomic_DNA"/>
</dbReference>
<accession>A0ACB8NXR8</accession>
<proteinExistence type="predicted"/>